<dbReference type="InterPro" id="IPR018564">
    <property type="entry name" value="Repl_chkpnt_MRC1_dom"/>
</dbReference>
<feature type="compositionally biased region" description="Acidic residues" evidence="1">
    <location>
        <begin position="471"/>
        <end position="486"/>
    </location>
</feature>
<dbReference type="InParanoid" id="C5DJZ1"/>
<feature type="region of interest" description="Disordered" evidence="1">
    <location>
        <begin position="595"/>
        <end position="618"/>
    </location>
</feature>
<feature type="compositionally biased region" description="Basic and acidic residues" evidence="1">
    <location>
        <begin position="813"/>
        <end position="822"/>
    </location>
</feature>
<feature type="region of interest" description="Disordered" evidence="1">
    <location>
        <begin position="98"/>
        <end position="138"/>
    </location>
</feature>
<dbReference type="GeneID" id="8292420"/>
<feature type="region of interest" description="Disordered" evidence="1">
    <location>
        <begin position="225"/>
        <end position="251"/>
    </location>
</feature>
<reference evidence="3 4" key="1">
    <citation type="journal article" date="2009" name="Genome Res.">
        <title>Comparative genomics of protoploid Saccharomycetaceae.</title>
        <authorList>
            <consortium name="The Genolevures Consortium"/>
            <person name="Souciet J.-L."/>
            <person name="Dujon B."/>
            <person name="Gaillardin C."/>
            <person name="Johnston M."/>
            <person name="Baret P.V."/>
            <person name="Cliften P."/>
            <person name="Sherman D.J."/>
            <person name="Weissenbach J."/>
            <person name="Westhof E."/>
            <person name="Wincker P."/>
            <person name="Jubin C."/>
            <person name="Poulain J."/>
            <person name="Barbe V."/>
            <person name="Segurens B."/>
            <person name="Artiguenave F."/>
            <person name="Anthouard V."/>
            <person name="Vacherie B."/>
            <person name="Val M.-E."/>
            <person name="Fulton R.S."/>
            <person name="Minx P."/>
            <person name="Wilson R."/>
            <person name="Durrens P."/>
            <person name="Jean G."/>
            <person name="Marck C."/>
            <person name="Martin T."/>
            <person name="Nikolski M."/>
            <person name="Rolland T."/>
            <person name="Seret M.-L."/>
            <person name="Casaregola S."/>
            <person name="Despons L."/>
            <person name="Fairhead C."/>
            <person name="Fischer G."/>
            <person name="Lafontaine I."/>
            <person name="Leh V."/>
            <person name="Lemaire M."/>
            <person name="de Montigny J."/>
            <person name="Neuveglise C."/>
            <person name="Thierry A."/>
            <person name="Blanc-Lenfle I."/>
            <person name="Bleykasten C."/>
            <person name="Diffels J."/>
            <person name="Fritsch E."/>
            <person name="Frangeul L."/>
            <person name="Goeffon A."/>
            <person name="Jauniaux N."/>
            <person name="Kachouri-Lafond R."/>
            <person name="Payen C."/>
            <person name="Potier S."/>
            <person name="Pribylova L."/>
            <person name="Ozanne C."/>
            <person name="Richard G.-F."/>
            <person name="Sacerdot C."/>
            <person name="Straub M.-L."/>
            <person name="Talla E."/>
        </authorList>
    </citation>
    <scope>NUCLEOTIDE SEQUENCE [LARGE SCALE GENOMIC DNA]</scope>
    <source>
        <strain evidence="4">ATCC 56472 / CBS 6340 / NRRL Y-8284</strain>
    </source>
</reference>
<feature type="compositionally biased region" description="Basic and acidic residues" evidence="1">
    <location>
        <begin position="126"/>
        <end position="135"/>
    </location>
</feature>
<dbReference type="AlphaFoldDB" id="C5DJZ1"/>
<evidence type="ECO:0000256" key="1">
    <source>
        <dbReference type="SAM" id="MobiDB-lite"/>
    </source>
</evidence>
<name>C5DJZ1_LACTC</name>
<dbReference type="OMA" id="RAPRILM"/>
<dbReference type="HOGENOM" id="CLU_007004_0_0_1"/>
<dbReference type="Proteomes" id="UP000002036">
    <property type="component" value="Chromosome F"/>
</dbReference>
<keyword evidence="4" id="KW-1185">Reference proteome</keyword>
<dbReference type="KEGG" id="lth:KLTH0F00484g"/>
<feature type="compositionally biased region" description="Polar residues" evidence="1">
    <location>
        <begin position="595"/>
        <end position="613"/>
    </location>
</feature>
<feature type="compositionally biased region" description="Basic residues" evidence="1">
    <location>
        <begin position="960"/>
        <end position="976"/>
    </location>
</feature>
<gene>
    <name evidence="3" type="ordered locus">KLTH0F00484g</name>
</gene>
<dbReference type="STRING" id="559295.C5DJZ1"/>
<protein>
    <submittedName>
        <fullName evidence="3">KLTH0F00484p</fullName>
    </submittedName>
</protein>
<accession>C5DJZ1</accession>
<dbReference type="FunCoup" id="C5DJZ1">
    <property type="interactions" value="307"/>
</dbReference>
<feature type="region of interest" description="Disordered" evidence="1">
    <location>
        <begin position="960"/>
        <end position="993"/>
    </location>
</feature>
<dbReference type="EMBL" id="CU928170">
    <property type="protein sequence ID" value="CAR23792.1"/>
    <property type="molecule type" value="Genomic_DNA"/>
</dbReference>
<dbReference type="OrthoDB" id="2130597at2759"/>
<dbReference type="RefSeq" id="XP_002554229.1">
    <property type="nucleotide sequence ID" value="XM_002554183.1"/>
</dbReference>
<feature type="region of interest" description="Disordered" evidence="1">
    <location>
        <begin position="793"/>
        <end position="826"/>
    </location>
</feature>
<feature type="region of interest" description="Disordered" evidence="1">
    <location>
        <begin position="268"/>
        <end position="322"/>
    </location>
</feature>
<sequence length="993" mass="111147">MDLIDNLRARNRGSGTAKKVKERGCDSLPLVTGTGFLFGNSVLRRVKSRLGDDENHEADSTKSPIDNGCCDLSQTQVVGLAYDGEDLEQDFADSTARIEGKSWAGPTNKPNYPKDKRRVSSNNSTVERRIPRSELESTEVNTQLISPHQVKEIDELETQLLLPDVDLHPTNQSSNNTILDGTITQISGFGETCHDNAIQATSKDVSDTSTFVPITTKTKYSNSSLSFNANDPEEESNTIAMSPADATERDRTIRKRFDAQSFIESFDDETDELQSCAASNASETEAPVLKQLEDGEKNANNLKKPTHFESNRENNPNKDSSSIKIFPTMFEENKADASAIILSSSSEEEEDYESKKPSFKAAILDLKARLSKKSQSLLIPRSKVTSNFSSHQILFASLRKANKSQILDYRKEKYQSKGIDYDKITEEKNSIESLLERELARNKKIRLREIEQERQNERKDFGEQSSAFDYSNDELEEEPSDEEIDENQSSSPVSLHSGIVCADDAVECAANRMQDLKQTIKPNEEEDAIRKSGLRKHKKFCLIDTDEEDGSVLNSGNIIDLGAYGSNIGNLNQIEQEQVGEHVGAHIENDLTTTGRNKNLIKPSSRSSSFQVEDNSHEDMNPGVIRELIEKHKRKELLREAKLEKLHQSKASRIIDYEAEESDDEWHGIGGVDGERFDDHDSDLEKMIDDYSNSRFDSSEVRKRQIEEEISEDKSMVNKILHDIETGGFRKRGRNALDLELSDDDDEELLKYHSRRKELLRQKVSAQGEAKLLAENPKSKAFFETIVEDIRSKGALEDEGPPPVRGFSSVNAPEEKNSDSDKKGKKTVLSEAFVQQTLSFLTSGEVGEEKGPENNLGSLPTHVPSFNTEETQDIFALKQNSSIKSLSAPTRNSSNMLIDDQEDLLSRKRACSFFARFTKRVDANEKFEEGKKTVRSLNSYKVAGSSKASITYLGKARKLNAPKKVAHQQSRKRGHKPAAGFGIFASNSESFES</sequence>
<evidence type="ECO:0000313" key="3">
    <source>
        <dbReference type="EMBL" id="CAR23792.1"/>
    </source>
</evidence>
<proteinExistence type="predicted"/>
<feature type="domain" description="DNA replication checkpoint mediator MRC1" evidence="2">
    <location>
        <begin position="648"/>
        <end position="785"/>
    </location>
</feature>
<feature type="region of interest" description="Disordered" evidence="1">
    <location>
        <begin position="454"/>
        <end position="496"/>
    </location>
</feature>
<evidence type="ECO:0000313" key="4">
    <source>
        <dbReference type="Proteomes" id="UP000002036"/>
    </source>
</evidence>
<dbReference type="Pfam" id="PF09444">
    <property type="entry name" value="MRC1"/>
    <property type="match status" value="1"/>
</dbReference>
<dbReference type="eggNOG" id="ENOG502QSP5">
    <property type="taxonomic scope" value="Eukaryota"/>
</dbReference>
<evidence type="ECO:0000259" key="2">
    <source>
        <dbReference type="Pfam" id="PF09444"/>
    </source>
</evidence>
<feature type="compositionally biased region" description="Basic and acidic residues" evidence="1">
    <location>
        <begin position="306"/>
        <end position="316"/>
    </location>
</feature>
<organism evidence="3 4">
    <name type="scientific">Lachancea thermotolerans (strain ATCC 56472 / CBS 6340 / NRRL Y-8284)</name>
    <name type="common">Yeast</name>
    <name type="synonym">Kluyveromyces thermotolerans</name>
    <dbReference type="NCBI Taxonomy" id="559295"/>
    <lineage>
        <taxon>Eukaryota</taxon>
        <taxon>Fungi</taxon>
        <taxon>Dikarya</taxon>
        <taxon>Ascomycota</taxon>
        <taxon>Saccharomycotina</taxon>
        <taxon>Saccharomycetes</taxon>
        <taxon>Saccharomycetales</taxon>
        <taxon>Saccharomycetaceae</taxon>
        <taxon>Lachancea</taxon>
    </lineage>
</organism>